<feature type="compositionally biased region" description="Basic residues" evidence="1">
    <location>
        <begin position="380"/>
        <end position="389"/>
    </location>
</feature>
<keyword evidence="3" id="KW-1185">Reference proteome</keyword>
<organism evidence="2 3">
    <name type="scientific">Cytospora chrysosperma</name>
    <name type="common">Cytospora canker fungus</name>
    <name type="synonym">Sphaeria chrysosperma</name>
    <dbReference type="NCBI Taxonomy" id="252740"/>
    <lineage>
        <taxon>Eukaryota</taxon>
        <taxon>Fungi</taxon>
        <taxon>Dikarya</taxon>
        <taxon>Ascomycota</taxon>
        <taxon>Pezizomycotina</taxon>
        <taxon>Sordariomycetes</taxon>
        <taxon>Sordariomycetidae</taxon>
        <taxon>Diaporthales</taxon>
        <taxon>Cytosporaceae</taxon>
        <taxon>Cytospora</taxon>
    </lineage>
</organism>
<accession>A0A423VYI0</accession>
<dbReference type="EMBL" id="LJZO01000021">
    <property type="protein sequence ID" value="ROV96114.1"/>
    <property type="molecule type" value="Genomic_DNA"/>
</dbReference>
<gene>
    <name evidence="2" type="ORF">VSDG_05012</name>
</gene>
<feature type="region of interest" description="Disordered" evidence="1">
    <location>
        <begin position="247"/>
        <end position="267"/>
    </location>
</feature>
<feature type="compositionally biased region" description="Basic residues" evidence="1">
    <location>
        <begin position="327"/>
        <end position="336"/>
    </location>
</feature>
<dbReference type="Proteomes" id="UP000284375">
    <property type="component" value="Unassembled WGS sequence"/>
</dbReference>
<sequence length="560" mass="61698">MFISELDPRRRMVLDARQYQYYSSPETAFRFPVAKPRMVLDTYRVDRYLIYNQDPTFESRMNQMNHVPRAVSATDQSLPVSLQPSTTTSRPSSLVEDPPFNYFTSMHSSNSTSRSDSFASGLRPSNQSCSNATTTSAGDSSIGQYGVYDGLAHGLYFDTHDANSGHFDLSDGGCAMPSYFSNYSPSTCPINGSSPNTMFGSFSSSIGPPDGMDVDMSEFIHGPPSILGGTASGLYPSGQRENVLTNQPARMFTTSPNPGTTQPETVSPSMLRLNNNPSLPAITASSSESLPGSYIPFHMDPTSSEAQGTITNVSEDLILPSSEQQSRRRPSSKKTQRGNNSGSKWGRKALPDKAPTPQFILPNNGPKRRSEPDSAISPKQHSKRSKPKSRISSQLQLHGYASDFASSSHAGTGSLSVQSSSTVTDAAKDPPSSVERSAQDEFLVNSRLSGMKYSEIRKLGNFKEAESTLRGRFRTLVKPKEARVRNPQWQEIDDKLLKQAVSKLAKTADNIPWKAVADYIFNNGGTYQFGYNTCHKRWDYLKKTDHEQVKRDRIDGKEDM</sequence>
<feature type="region of interest" description="Disordered" evidence="1">
    <location>
        <begin position="70"/>
        <end position="138"/>
    </location>
</feature>
<feature type="compositionally biased region" description="Polar residues" evidence="1">
    <location>
        <begin position="73"/>
        <end position="92"/>
    </location>
</feature>
<reference evidence="2 3" key="1">
    <citation type="submission" date="2015-09" db="EMBL/GenBank/DDBJ databases">
        <title>Host preference determinants of Valsa canker pathogens revealed by comparative genomics.</title>
        <authorList>
            <person name="Yin Z."/>
            <person name="Huang L."/>
        </authorList>
    </citation>
    <scope>NUCLEOTIDE SEQUENCE [LARGE SCALE GENOMIC DNA]</scope>
    <source>
        <strain evidence="2 3">YSFL</strain>
    </source>
</reference>
<protein>
    <recommendedName>
        <fullName evidence="4">Myb-like domain-containing protein</fullName>
    </recommendedName>
</protein>
<dbReference type="AlphaFoldDB" id="A0A423VYI0"/>
<proteinExistence type="predicted"/>
<dbReference type="OrthoDB" id="3439209at2759"/>
<feature type="compositionally biased region" description="Polar residues" evidence="1">
    <location>
        <begin position="404"/>
        <end position="424"/>
    </location>
</feature>
<feature type="compositionally biased region" description="Low complexity" evidence="1">
    <location>
        <begin position="105"/>
        <end position="120"/>
    </location>
</feature>
<feature type="compositionally biased region" description="Polar residues" evidence="1">
    <location>
        <begin position="123"/>
        <end position="138"/>
    </location>
</feature>
<evidence type="ECO:0000313" key="3">
    <source>
        <dbReference type="Proteomes" id="UP000284375"/>
    </source>
</evidence>
<evidence type="ECO:0000256" key="1">
    <source>
        <dbReference type="SAM" id="MobiDB-lite"/>
    </source>
</evidence>
<evidence type="ECO:0008006" key="4">
    <source>
        <dbReference type="Google" id="ProtNLM"/>
    </source>
</evidence>
<evidence type="ECO:0000313" key="2">
    <source>
        <dbReference type="EMBL" id="ROV96114.1"/>
    </source>
</evidence>
<feature type="region of interest" description="Disordered" evidence="1">
    <location>
        <begin position="317"/>
        <end position="439"/>
    </location>
</feature>
<comment type="caution">
    <text evidence="2">The sequence shown here is derived from an EMBL/GenBank/DDBJ whole genome shotgun (WGS) entry which is preliminary data.</text>
</comment>
<name>A0A423VYI0_CYTCH</name>
<dbReference type="STRING" id="252740.A0A423VYI0"/>